<feature type="compositionally biased region" description="Basic and acidic residues" evidence="1">
    <location>
        <begin position="318"/>
        <end position="329"/>
    </location>
</feature>
<evidence type="ECO:0000313" key="2">
    <source>
        <dbReference type="EMBL" id="KAE9122739.1"/>
    </source>
</evidence>
<feature type="compositionally biased region" description="Low complexity" evidence="1">
    <location>
        <begin position="349"/>
        <end position="358"/>
    </location>
</feature>
<dbReference type="EMBL" id="QXFX01000270">
    <property type="protein sequence ID" value="KAE9122739.1"/>
    <property type="molecule type" value="Genomic_DNA"/>
</dbReference>
<reference evidence="3 4" key="1">
    <citation type="submission" date="2018-08" db="EMBL/GenBank/DDBJ databases">
        <title>Genomic investigation of the strawberry pathogen Phytophthora fragariae indicates pathogenicity is determined by transcriptional variation in three key races.</title>
        <authorList>
            <person name="Adams T.M."/>
            <person name="Armitage A.D."/>
            <person name="Sobczyk M.K."/>
            <person name="Bates H.J."/>
            <person name="Dunwell J.M."/>
            <person name="Nellist C.F."/>
            <person name="Harrison R.J."/>
        </authorList>
    </citation>
    <scope>NUCLEOTIDE SEQUENCE [LARGE SCALE GENOMIC DNA]</scope>
    <source>
        <strain evidence="3 4">A4</strain>
        <strain evidence="2 5">ONT-3</strain>
    </source>
</reference>
<organism evidence="3 4">
    <name type="scientific">Phytophthora fragariae</name>
    <dbReference type="NCBI Taxonomy" id="53985"/>
    <lineage>
        <taxon>Eukaryota</taxon>
        <taxon>Sar</taxon>
        <taxon>Stramenopiles</taxon>
        <taxon>Oomycota</taxon>
        <taxon>Peronosporomycetes</taxon>
        <taxon>Peronosporales</taxon>
        <taxon>Peronosporaceae</taxon>
        <taxon>Phytophthora</taxon>
    </lineage>
</organism>
<comment type="caution">
    <text evidence="3">The sequence shown here is derived from an EMBL/GenBank/DDBJ whole genome shotgun (WGS) entry which is preliminary data.</text>
</comment>
<evidence type="ECO:0000256" key="1">
    <source>
        <dbReference type="SAM" id="MobiDB-lite"/>
    </source>
</evidence>
<evidence type="ECO:0000313" key="3">
    <source>
        <dbReference type="EMBL" id="KAE9317892.1"/>
    </source>
</evidence>
<gene>
    <name evidence="3" type="ORF">PF001_g6641</name>
    <name evidence="2" type="ORF">PF010_g6652</name>
</gene>
<proteinExistence type="predicted"/>
<feature type="region of interest" description="Disordered" evidence="1">
    <location>
        <begin position="269"/>
        <end position="329"/>
    </location>
</feature>
<dbReference type="Proteomes" id="UP000437068">
    <property type="component" value="Unassembled WGS sequence"/>
</dbReference>
<feature type="compositionally biased region" description="Polar residues" evidence="1">
    <location>
        <begin position="554"/>
        <end position="580"/>
    </location>
</feature>
<dbReference type="EMBL" id="QXGE01000268">
    <property type="protein sequence ID" value="KAE9317892.1"/>
    <property type="molecule type" value="Genomic_DNA"/>
</dbReference>
<name>A0A6A4E6W9_9STRA</name>
<dbReference type="Proteomes" id="UP000488956">
    <property type="component" value="Unassembled WGS sequence"/>
</dbReference>
<feature type="region of interest" description="Disordered" evidence="1">
    <location>
        <begin position="345"/>
        <end position="373"/>
    </location>
</feature>
<protein>
    <submittedName>
        <fullName evidence="3">Uncharacterized protein</fullName>
    </submittedName>
</protein>
<accession>A0A6A4E6W9</accession>
<dbReference type="AlphaFoldDB" id="A0A6A4E6W9"/>
<evidence type="ECO:0000313" key="5">
    <source>
        <dbReference type="Proteomes" id="UP000488956"/>
    </source>
</evidence>
<feature type="region of interest" description="Disordered" evidence="1">
    <location>
        <begin position="549"/>
        <end position="595"/>
    </location>
</feature>
<evidence type="ECO:0000313" key="4">
    <source>
        <dbReference type="Proteomes" id="UP000437068"/>
    </source>
</evidence>
<feature type="compositionally biased region" description="Basic and acidic residues" evidence="1">
    <location>
        <begin position="283"/>
        <end position="294"/>
    </location>
</feature>
<sequence>MSPVYAKIKSSIGSTATITFNNEDDDSETTLRLLRATALTRKVDSSDAEGAKLSTWLSQAVCVKYEGHYGYGQVTGYSDTGLVIYTMLGPIEARRADICDTVYPVVVLLMKCREFPEATWIYEQLERIHETLIDRLSAPVKTNTPPEHMSIAQLVQGVLPEVSPSFDRICYWINARTGKHARLSVQHVVSYVYYVDGSKRAPISMEGSFGSSFCDVDVQPVPTQPQTSISRIGRHTAAPATRSSFFDVLEVDDGNETAADEAALARAILVGDNENPSSASTDPRNRLDHPRRDAPSLSTNPPYGVPPVSSSRPADSAQMHEETSDETEIRDLIRTHKPHLLTYHRGTRRTSSGTTKRTATNDEDGPPAKWGKFSFTPSVEQRRVHDAITSDAHRGKPPSEFVESLVSSSELWAYPGVATRTYDIEFGSRGLSFLHFAPVDSMLRLRRQRERFINMSCFSVSACSCRLQTLRPPRDDAVAELKGCNFWPQSMLLTLVLWIDTKLEKYRIAVVRDIEDTTSTRHLISANFTSNNVELHGLLLVEQRKQVEAMSRPSGGQASTSSYQSRPPRNQRHGSNLSRNGSDDTHPPLPQQDGKDVCLNFLSKRGCPSKDPSVCIFQSRAHFYPAAISDLLRNFIRRRFGGVNSKYTNS</sequence>